<evidence type="ECO:0000313" key="21">
    <source>
        <dbReference type="Proteomes" id="UP000694523"/>
    </source>
</evidence>
<dbReference type="GO" id="GO:0004531">
    <property type="term" value="F:deoxyribonuclease II activity"/>
    <property type="evidence" value="ECO:0007669"/>
    <property type="project" value="UniProtKB-EC"/>
</dbReference>
<keyword evidence="6" id="KW-0053">Apoptosis</keyword>
<organism evidence="20 21">
    <name type="scientific">Neogobius melanostomus</name>
    <name type="common">round goby</name>
    <dbReference type="NCBI Taxonomy" id="47308"/>
    <lineage>
        <taxon>Eukaryota</taxon>
        <taxon>Metazoa</taxon>
        <taxon>Chordata</taxon>
        <taxon>Craniata</taxon>
        <taxon>Vertebrata</taxon>
        <taxon>Euteleostomi</taxon>
        <taxon>Actinopterygii</taxon>
        <taxon>Neopterygii</taxon>
        <taxon>Teleostei</taxon>
        <taxon>Neoteleostei</taxon>
        <taxon>Acanthomorphata</taxon>
        <taxon>Gobiaria</taxon>
        <taxon>Gobiiformes</taxon>
        <taxon>Gobioidei</taxon>
        <taxon>Gobiidae</taxon>
        <taxon>Benthophilinae</taxon>
        <taxon>Neogobiini</taxon>
        <taxon>Neogobius</taxon>
    </lineage>
</organism>
<keyword evidence="5" id="KW-0217">Developmental protein</keyword>
<feature type="chain" id="PRO_5034398512" description="Deoxyribonuclease-2-alpha" evidence="19">
    <location>
        <begin position="23"/>
        <end position="358"/>
    </location>
</feature>
<accession>A0A8C6WRW2</accession>
<evidence type="ECO:0000256" key="1">
    <source>
        <dbReference type="ARBA" id="ARBA00000447"/>
    </source>
</evidence>
<evidence type="ECO:0000256" key="9">
    <source>
        <dbReference type="ARBA" id="ARBA00022759"/>
    </source>
</evidence>
<keyword evidence="9" id="KW-0255">Endonuclease</keyword>
<evidence type="ECO:0000256" key="5">
    <source>
        <dbReference type="ARBA" id="ARBA00022473"/>
    </source>
</evidence>
<evidence type="ECO:0000313" key="20">
    <source>
        <dbReference type="Ensembl" id="ENSNMLP00000027362.1"/>
    </source>
</evidence>
<evidence type="ECO:0000256" key="2">
    <source>
        <dbReference type="ARBA" id="ARBA00004371"/>
    </source>
</evidence>
<evidence type="ECO:0000256" key="11">
    <source>
        <dbReference type="ARBA" id="ARBA00023157"/>
    </source>
</evidence>
<evidence type="ECO:0000256" key="8">
    <source>
        <dbReference type="ARBA" id="ARBA00022729"/>
    </source>
</evidence>
<evidence type="ECO:0000256" key="16">
    <source>
        <dbReference type="ARBA" id="ARBA00041918"/>
    </source>
</evidence>
<comment type="subcellular location">
    <subcellularLocation>
        <location evidence="2">Lysosome</location>
    </subcellularLocation>
</comment>
<sequence length="358" mass="40939">MALRRILSLLVCLGVLFELSHSDVACRNDQGKEVDWYILYKLPKSSGDGLSYLYMDQSTRGWRFSREKINSSSGSVANTLKPLFDFYKKKTEGFGYILYNDQPPKSLKLASASFAHSKGFVMLNKTTGVWMSHSTPQFPSYRTEHFWPSSGNNNAQTFLCVTYPYSEFKNIGIHLKYMHVYPYDSDLPPYFTEELKCVAQRSCYPKSKPWFKVLDLTSLKGRHFKSFAKYSRFKKDLYDGLIVNFTQQDLYVKSWGSMRQPLPSNCSKIIPHFVYNIKQVNPHRRGPFPDTVDHSKWCVTPSGSFTCVADMNREVSQMSRGGGAVCMDDPIVGAAFFTAVQNAQPCDFPRLPADYEEL</sequence>
<dbReference type="PANTHER" id="PTHR10858:SF9">
    <property type="entry name" value="DEOXYRIBONUCLEASE-2-ALPHA"/>
    <property type="match status" value="1"/>
</dbReference>
<keyword evidence="12" id="KW-0325">Glycoprotein</keyword>
<evidence type="ECO:0000256" key="3">
    <source>
        <dbReference type="ARBA" id="ARBA00007527"/>
    </source>
</evidence>
<evidence type="ECO:0000256" key="7">
    <source>
        <dbReference type="ARBA" id="ARBA00022722"/>
    </source>
</evidence>
<evidence type="ECO:0000256" key="19">
    <source>
        <dbReference type="SAM" id="SignalP"/>
    </source>
</evidence>
<comment type="catalytic activity">
    <reaction evidence="1">
        <text>Endonucleolytic cleavage to nucleoside 3'-phosphates and 3'-phosphooligonucleotide end-products.</text>
        <dbReference type="EC" id="3.1.22.1"/>
    </reaction>
</comment>
<dbReference type="AlphaFoldDB" id="A0A8C6WRW2"/>
<evidence type="ECO:0000256" key="12">
    <source>
        <dbReference type="ARBA" id="ARBA00023180"/>
    </source>
</evidence>
<dbReference type="InterPro" id="IPR004947">
    <property type="entry name" value="DNase_II"/>
</dbReference>
<keyword evidence="10" id="KW-0378">Hydrolase</keyword>
<keyword evidence="11" id="KW-1015">Disulfide bond</keyword>
<evidence type="ECO:0000256" key="6">
    <source>
        <dbReference type="ARBA" id="ARBA00022703"/>
    </source>
</evidence>
<evidence type="ECO:0000256" key="4">
    <source>
        <dbReference type="ARBA" id="ARBA00012036"/>
    </source>
</evidence>
<evidence type="ECO:0000256" key="14">
    <source>
        <dbReference type="ARBA" id="ARBA00039868"/>
    </source>
</evidence>
<name>A0A8C6WRW2_9GOBI</name>
<dbReference type="EC" id="3.1.22.1" evidence="4"/>
<keyword evidence="13" id="KW-0458">Lysosome</keyword>
<keyword evidence="7" id="KW-0540">Nuclease</keyword>
<evidence type="ECO:0000256" key="13">
    <source>
        <dbReference type="ARBA" id="ARBA00023228"/>
    </source>
</evidence>
<evidence type="ECO:0000256" key="17">
    <source>
        <dbReference type="ARBA" id="ARBA00043033"/>
    </source>
</evidence>
<dbReference type="GO" id="GO:0005764">
    <property type="term" value="C:lysosome"/>
    <property type="evidence" value="ECO:0007669"/>
    <property type="project" value="UniProtKB-SubCell"/>
</dbReference>
<dbReference type="Pfam" id="PF03265">
    <property type="entry name" value="DNase_II"/>
    <property type="match status" value="1"/>
</dbReference>
<dbReference type="Ensembl" id="ENSNMLT00000030567.1">
    <property type="protein sequence ID" value="ENSNMLP00000027362.1"/>
    <property type="gene ID" value="ENSNMLG00000017440.1"/>
</dbReference>
<dbReference type="GO" id="GO:0006309">
    <property type="term" value="P:apoptotic DNA fragmentation"/>
    <property type="evidence" value="ECO:0007669"/>
    <property type="project" value="TreeGrafter"/>
</dbReference>
<comment type="similarity">
    <text evidence="3">Belongs to the DNase II family.</text>
</comment>
<comment type="function">
    <text evidence="18">Hydrolyzes DNA under acidic conditions with a preference for double-stranded DNA. Plays a major role in the clearance of nucleic acids generated through apoptosis, hence preventing autoinflammation. Necessary for proper fetal development and for definitive erythropoiesis in fetal liver and bone marrow, where it degrades nuclear DNA expelled from erythroid precursor cells.</text>
</comment>
<evidence type="ECO:0000256" key="10">
    <source>
        <dbReference type="ARBA" id="ARBA00022801"/>
    </source>
</evidence>
<dbReference type="CDD" id="cd09120">
    <property type="entry name" value="PLDc_DNaseII_1"/>
    <property type="match status" value="1"/>
</dbReference>
<reference evidence="20" key="2">
    <citation type="submission" date="2025-09" db="UniProtKB">
        <authorList>
            <consortium name="Ensembl"/>
        </authorList>
    </citation>
    <scope>IDENTIFICATION</scope>
</reference>
<feature type="signal peptide" evidence="19">
    <location>
        <begin position="1"/>
        <end position="22"/>
    </location>
</feature>
<dbReference type="PANTHER" id="PTHR10858">
    <property type="entry name" value="DEOXYRIBONUCLEASE II"/>
    <property type="match status" value="1"/>
</dbReference>
<protein>
    <recommendedName>
        <fullName evidence="14">Deoxyribonuclease-2-alpha</fullName>
        <ecNumber evidence="4">3.1.22.1</ecNumber>
    </recommendedName>
    <alternativeName>
        <fullName evidence="15">Acid DNase</fullName>
    </alternativeName>
    <alternativeName>
        <fullName evidence="17">Deoxyribonuclease II alpha</fullName>
    </alternativeName>
    <alternativeName>
        <fullName evidence="16">Lysosomal DNase II</fullName>
    </alternativeName>
</protein>
<evidence type="ECO:0000256" key="18">
    <source>
        <dbReference type="ARBA" id="ARBA00045381"/>
    </source>
</evidence>
<reference evidence="20" key="1">
    <citation type="submission" date="2025-08" db="UniProtKB">
        <authorList>
            <consortium name="Ensembl"/>
        </authorList>
    </citation>
    <scope>IDENTIFICATION</scope>
</reference>
<keyword evidence="21" id="KW-1185">Reference proteome</keyword>
<keyword evidence="8 19" id="KW-0732">Signal</keyword>
<dbReference type="Proteomes" id="UP000694523">
    <property type="component" value="Unplaced"/>
</dbReference>
<evidence type="ECO:0000256" key="15">
    <source>
        <dbReference type="ARBA" id="ARBA00041393"/>
    </source>
</evidence>
<proteinExistence type="inferred from homology"/>